<evidence type="ECO:0000256" key="2">
    <source>
        <dbReference type="ARBA" id="ARBA00022884"/>
    </source>
</evidence>
<dbReference type="SUPFAM" id="SSF50715">
    <property type="entry name" value="Ribosomal protein L25-like"/>
    <property type="match status" value="1"/>
</dbReference>
<dbReference type="InterPro" id="IPR020930">
    <property type="entry name" value="Ribosomal_uL5_bac-type"/>
</dbReference>
<evidence type="ECO:0000313" key="7">
    <source>
        <dbReference type="EMBL" id="AIN47309.1"/>
    </source>
</evidence>
<dbReference type="InterPro" id="IPR029751">
    <property type="entry name" value="Ribosomal_L25_dom"/>
</dbReference>
<dbReference type="GO" id="GO:0008097">
    <property type="term" value="F:5S rRNA binding"/>
    <property type="evidence" value="ECO:0007669"/>
    <property type="project" value="InterPro"/>
</dbReference>
<comment type="function">
    <text evidence="5">This is one of the proteins that binds to the 5S RNA in the ribosome where it forms part of the central protuberance.</text>
</comment>
<accession>A0A088MYR5</accession>
<dbReference type="InterPro" id="IPR020056">
    <property type="entry name" value="Rbsml_bL25/Gln-tRNA_synth_N"/>
</dbReference>
<evidence type="ECO:0000256" key="5">
    <source>
        <dbReference type="HAMAP-Rule" id="MF_01336"/>
    </source>
</evidence>
<dbReference type="eggNOG" id="COG1825">
    <property type="taxonomic scope" value="Bacteria"/>
</dbReference>
<dbReference type="RefSeq" id="WP_038498729.1">
    <property type="nucleotide sequence ID" value="NZ_CP008985.1"/>
</dbReference>
<dbReference type="KEGG" id="bcib:IM45_876"/>
<dbReference type="HAMAP" id="MF_01336">
    <property type="entry name" value="Ribosomal_bL25"/>
    <property type="match status" value="1"/>
</dbReference>
<dbReference type="OrthoDB" id="9806411at2"/>
<dbReference type="Proteomes" id="UP000067325">
    <property type="component" value="Chromosome"/>
</dbReference>
<dbReference type="InterPro" id="IPR020055">
    <property type="entry name" value="Ribosomal_bL25_short"/>
</dbReference>
<dbReference type="Gene3D" id="2.40.240.10">
    <property type="entry name" value="Ribosomal Protein L25, Chain P"/>
    <property type="match status" value="1"/>
</dbReference>
<dbReference type="NCBIfam" id="NF004612">
    <property type="entry name" value="PRK05943.1"/>
    <property type="match status" value="1"/>
</dbReference>
<evidence type="ECO:0000256" key="3">
    <source>
        <dbReference type="ARBA" id="ARBA00022980"/>
    </source>
</evidence>
<organism evidence="7 8">
    <name type="scientific">Candidatus Palibaumannia cicadellinicola</name>
    <dbReference type="NCBI Taxonomy" id="186490"/>
    <lineage>
        <taxon>Bacteria</taxon>
        <taxon>Pseudomonadati</taxon>
        <taxon>Pseudomonadota</taxon>
        <taxon>Gammaproteobacteria</taxon>
        <taxon>Candidatus Palibaumannia</taxon>
    </lineage>
</organism>
<evidence type="ECO:0000256" key="4">
    <source>
        <dbReference type="ARBA" id="ARBA00023274"/>
    </source>
</evidence>
<keyword evidence="2 5" id="KW-0694">RNA-binding</keyword>
<sequence length="96" mass="11064">MLTIHAETRQDQGTSASRRLRLVNKFPAIVYGGNTKPIAIELDQQMIMHTKNQESFYSDILTLIINGQRITVKVWAIQRHPFKSKLTHIDFLRVSS</sequence>
<reference evidence="7 8" key="1">
    <citation type="journal article" date="2014" name="MBio">
        <title>Differential genome evolution between companion symbionts in an insect-bacterial symbiosis.</title>
        <authorList>
            <person name="Bennett G.M."/>
            <person name="McCutcheon J.P."/>
            <person name="MacDonald B.R."/>
            <person name="Romanovicz D."/>
            <person name="Moran N.A."/>
        </authorList>
    </citation>
    <scope>NUCLEOTIDE SEQUENCE [LARGE SCALE GENOMIC DNA]</scope>
    <source>
        <strain evidence="7 8">BGSS</strain>
    </source>
</reference>
<dbReference type="CDD" id="cd00495">
    <property type="entry name" value="Ribosomal_L25_TL5_CTC"/>
    <property type="match status" value="1"/>
</dbReference>
<dbReference type="AlphaFoldDB" id="A0A088MYR5"/>
<comment type="similarity">
    <text evidence="5">Belongs to the bacterial ribosomal protein bL25 family.</text>
</comment>
<keyword evidence="1 5" id="KW-0699">rRNA-binding</keyword>
<name>A0A088MYR5_9GAMM</name>
<dbReference type="PANTHER" id="PTHR33284:SF1">
    <property type="entry name" value="RIBOSOMAL PROTEIN L25_GLN-TRNA SYNTHETASE, ANTI-CODON-BINDING DOMAIN-CONTAINING PROTEIN"/>
    <property type="match status" value="1"/>
</dbReference>
<keyword evidence="4 5" id="KW-0687">Ribonucleoprotein</keyword>
<evidence type="ECO:0000259" key="6">
    <source>
        <dbReference type="Pfam" id="PF01386"/>
    </source>
</evidence>
<dbReference type="PANTHER" id="PTHR33284">
    <property type="entry name" value="RIBOSOMAL PROTEIN L25/GLN-TRNA SYNTHETASE, ANTI-CODON-BINDING DOMAIN-CONTAINING PROTEIN"/>
    <property type="match status" value="1"/>
</dbReference>
<gene>
    <name evidence="5" type="primary">rplY</name>
    <name evidence="7" type="ORF">IM45_876</name>
</gene>
<proteinExistence type="inferred from homology"/>
<evidence type="ECO:0000313" key="8">
    <source>
        <dbReference type="Proteomes" id="UP000067325"/>
    </source>
</evidence>
<evidence type="ECO:0000256" key="1">
    <source>
        <dbReference type="ARBA" id="ARBA00022730"/>
    </source>
</evidence>
<dbReference type="Pfam" id="PF01386">
    <property type="entry name" value="Ribosomal_L25p"/>
    <property type="match status" value="1"/>
</dbReference>
<dbReference type="EMBL" id="CP008985">
    <property type="protein sequence ID" value="AIN47309.1"/>
    <property type="molecule type" value="Genomic_DNA"/>
</dbReference>
<dbReference type="GO" id="GO:0006412">
    <property type="term" value="P:translation"/>
    <property type="evidence" value="ECO:0007669"/>
    <property type="project" value="UniProtKB-UniRule"/>
</dbReference>
<feature type="domain" description="Large ribosomal subunit protein bL25 L25" evidence="6">
    <location>
        <begin position="4"/>
        <end position="91"/>
    </location>
</feature>
<comment type="subunit">
    <text evidence="5">Part of the 50S ribosomal subunit; part of the 5S rRNA/L5/L18/L25 subcomplex. Contacts the 5S rRNA. Binds to the 5S rRNA independently of L5 and L18.</text>
</comment>
<dbReference type="GO" id="GO:0003735">
    <property type="term" value="F:structural constituent of ribosome"/>
    <property type="evidence" value="ECO:0007669"/>
    <property type="project" value="InterPro"/>
</dbReference>
<keyword evidence="3 5" id="KW-0689">Ribosomal protein</keyword>
<dbReference type="InterPro" id="IPR011035">
    <property type="entry name" value="Ribosomal_bL25/Gln-tRNA_synth"/>
</dbReference>
<dbReference type="GO" id="GO:0022625">
    <property type="term" value="C:cytosolic large ribosomal subunit"/>
    <property type="evidence" value="ECO:0007669"/>
    <property type="project" value="TreeGrafter"/>
</dbReference>
<protein>
    <recommendedName>
        <fullName evidence="5">Large ribosomal subunit protein bL25</fullName>
    </recommendedName>
</protein>
<dbReference type="FunFam" id="2.40.240.10:FF:000002">
    <property type="entry name" value="50S ribosomal protein L25"/>
    <property type="match status" value="1"/>
</dbReference>